<evidence type="ECO:0000256" key="1">
    <source>
        <dbReference type="ARBA" id="ARBA00004370"/>
    </source>
</evidence>
<protein>
    <submittedName>
        <fullName evidence="8">G-protein coupled receptors family 1 profile domain-containing protein</fullName>
    </submittedName>
</protein>
<name>A0A914XBK2_9BILA</name>
<evidence type="ECO:0000256" key="2">
    <source>
        <dbReference type="ARBA" id="ARBA00022692"/>
    </source>
</evidence>
<evidence type="ECO:0000256" key="5">
    <source>
        <dbReference type="SAM" id="Phobius"/>
    </source>
</evidence>
<proteinExistence type="predicted"/>
<evidence type="ECO:0000256" key="4">
    <source>
        <dbReference type="ARBA" id="ARBA00023136"/>
    </source>
</evidence>
<feature type="transmembrane region" description="Helical" evidence="5">
    <location>
        <begin position="26"/>
        <end position="47"/>
    </location>
</feature>
<dbReference type="WBParaSite" id="PSAMB.scaffold7683size7276.g30406.t1">
    <property type="protein sequence ID" value="PSAMB.scaffold7683size7276.g30406.t1"/>
    <property type="gene ID" value="PSAMB.scaffold7683size7276.g30406"/>
</dbReference>
<feature type="transmembrane region" description="Helical" evidence="5">
    <location>
        <begin position="59"/>
        <end position="81"/>
    </location>
</feature>
<feature type="transmembrane region" description="Helical" evidence="5">
    <location>
        <begin position="142"/>
        <end position="162"/>
    </location>
</feature>
<evidence type="ECO:0000256" key="3">
    <source>
        <dbReference type="ARBA" id="ARBA00022989"/>
    </source>
</evidence>
<evidence type="ECO:0000259" key="6">
    <source>
        <dbReference type="PROSITE" id="PS50262"/>
    </source>
</evidence>
<dbReference type="SUPFAM" id="SSF81321">
    <property type="entry name" value="Family A G protein-coupled receptor-like"/>
    <property type="match status" value="1"/>
</dbReference>
<accession>A0A914XBK2</accession>
<dbReference type="Proteomes" id="UP000887566">
    <property type="component" value="Unplaced"/>
</dbReference>
<dbReference type="GO" id="GO:0016020">
    <property type="term" value="C:membrane"/>
    <property type="evidence" value="ECO:0007669"/>
    <property type="project" value="UniProtKB-SubCell"/>
</dbReference>
<feature type="transmembrane region" description="Helical" evidence="5">
    <location>
        <begin position="209"/>
        <end position="232"/>
    </location>
</feature>
<keyword evidence="4 5" id="KW-0472">Membrane</keyword>
<feature type="domain" description="G-protein coupled receptors family 1 profile" evidence="6">
    <location>
        <begin position="38"/>
        <end position="322"/>
    </location>
</feature>
<dbReference type="PANTHER" id="PTHR46895">
    <property type="entry name" value="PROTEIN CBG20548-RELATED"/>
    <property type="match status" value="1"/>
</dbReference>
<dbReference type="PROSITE" id="PS50262">
    <property type="entry name" value="G_PROTEIN_RECEP_F1_2"/>
    <property type="match status" value="1"/>
</dbReference>
<dbReference type="InterPro" id="IPR000276">
    <property type="entry name" value="GPCR_Rhodpsn"/>
</dbReference>
<dbReference type="Pfam" id="PF10324">
    <property type="entry name" value="7TM_GPCR_Srw"/>
    <property type="match status" value="1"/>
</dbReference>
<keyword evidence="2 5" id="KW-0812">Transmembrane</keyword>
<dbReference type="Gene3D" id="1.20.1070.10">
    <property type="entry name" value="Rhodopsin 7-helix transmembrane proteins"/>
    <property type="match status" value="1"/>
</dbReference>
<dbReference type="CDD" id="cd14978">
    <property type="entry name" value="7tmA_FMRFamide_R-like"/>
    <property type="match status" value="1"/>
</dbReference>
<dbReference type="PANTHER" id="PTHR46895:SF4">
    <property type="entry name" value="G-PROTEIN COUPLED RECEPTORS FAMILY 1 PROFILE DOMAIN-CONTAINING PROTEIN"/>
    <property type="match status" value="1"/>
</dbReference>
<dbReference type="InterPro" id="IPR019427">
    <property type="entry name" value="7TM_GPCR_serpentine_rcpt_Srw"/>
</dbReference>
<keyword evidence="3 5" id="KW-1133">Transmembrane helix</keyword>
<dbReference type="PRINTS" id="PR00237">
    <property type="entry name" value="GPCRRHODOPSN"/>
</dbReference>
<dbReference type="GO" id="GO:0008528">
    <property type="term" value="F:G protein-coupled peptide receptor activity"/>
    <property type="evidence" value="ECO:0007669"/>
    <property type="project" value="InterPro"/>
</dbReference>
<comment type="subcellular location">
    <subcellularLocation>
        <location evidence="1">Membrane</location>
    </subcellularLocation>
</comment>
<feature type="transmembrane region" description="Helical" evidence="5">
    <location>
        <begin position="262"/>
        <end position="286"/>
    </location>
</feature>
<evidence type="ECO:0000313" key="7">
    <source>
        <dbReference type="Proteomes" id="UP000887566"/>
    </source>
</evidence>
<feature type="transmembrane region" description="Helical" evidence="5">
    <location>
        <begin position="101"/>
        <end position="121"/>
    </location>
</feature>
<sequence>MAANVCLSDEHMRLGGTSFESALYRYLFPPIFVIGVLGNVVNLCVLLSPTMRSRANNLLLALAFADIAFLLAMLPHSMANYSALAMNYAYRFVYLHSKLQLTWLANWSSATAIWIVMAVCVDRRMGIKSPLYSRKDWSARKMAVVLLLIWTSTGLLTSYNFFGFHCFRSYYCKGTQLYSICYSIASDRWVNNRTNPYSPAMREYVQMSIVANVFLVVVLPMIAMAALNAALLHELKKRGEDPLLKNNTSCCESRDRCQERKVAVTVSAIVCCFILTQGPSAITLVWNMANGSSPTTNAFVYNLRSAANFLVIVGKATNFFLFCFCSAHFRKRVVQLCLRRWKHCASRGSAVGAKTVEESALYSEFGSMVRDKRLTPPSTSSSLGATSI</sequence>
<feature type="transmembrane region" description="Helical" evidence="5">
    <location>
        <begin position="306"/>
        <end position="329"/>
    </location>
</feature>
<evidence type="ECO:0000313" key="8">
    <source>
        <dbReference type="WBParaSite" id="PSAMB.scaffold7683size7276.g30406.t1"/>
    </source>
</evidence>
<dbReference type="InterPro" id="IPR017452">
    <property type="entry name" value="GPCR_Rhodpsn_7TM"/>
</dbReference>
<keyword evidence="7" id="KW-1185">Reference proteome</keyword>
<dbReference type="AlphaFoldDB" id="A0A914XBK2"/>
<organism evidence="7 8">
    <name type="scientific">Plectus sambesii</name>
    <dbReference type="NCBI Taxonomy" id="2011161"/>
    <lineage>
        <taxon>Eukaryota</taxon>
        <taxon>Metazoa</taxon>
        <taxon>Ecdysozoa</taxon>
        <taxon>Nematoda</taxon>
        <taxon>Chromadorea</taxon>
        <taxon>Plectida</taxon>
        <taxon>Plectina</taxon>
        <taxon>Plectoidea</taxon>
        <taxon>Plectidae</taxon>
        <taxon>Plectus</taxon>
    </lineage>
</organism>
<reference evidence="8" key="1">
    <citation type="submission" date="2022-11" db="UniProtKB">
        <authorList>
            <consortium name="WormBaseParasite"/>
        </authorList>
    </citation>
    <scope>IDENTIFICATION</scope>
</reference>